<organism evidence="1 2">
    <name type="scientific">Gigaspora rosea</name>
    <dbReference type="NCBI Taxonomy" id="44941"/>
    <lineage>
        <taxon>Eukaryota</taxon>
        <taxon>Fungi</taxon>
        <taxon>Fungi incertae sedis</taxon>
        <taxon>Mucoromycota</taxon>
        <taxon>Glomeromycotina</taxon>
        <taxon>Glomeromycetes</taxon>
        <taxon>Diversisporales</taxon>
        <taxon>Gigasporaceae</taxon>
        <taxon>Gigaspora</taxon>
    </lineage>
</organism>
<dbReference type="AlphaFoldDB" id="A0A397U5K3"/>
<feature type="non-terminal residue" evidence="1">
    <location>
        <position position="55"/>
    </location>
</feature>
<keyword evidence="2" id="KW-1185">Reference proteome</keyword>
<evidence type="ECO:0000313" key="1">
    <source>
        <dbReference type="EMBL" id="RIB05550.1"/>
    </source>
</evidence>
<protein>
    <submittedName>
        <fullName evidence="1">Uncharacterized protein</fullName>
    </submittedName>
</protein>
<dbReference type="Proteomes" id="UP000266673">
    <property type="component" value="Unassembled WGS sequence"/>
</dbReference>
<accession>A0A397U5K3</accession>
<name>A0A397U5K3_9GLOM</name>
<gene>
    <name evidence="1" type="ORF">C2G38_2118151</name>
</gene>
<sequence>MINGCVQLELKKLEGYKREQKEYKNETTFKKVVEVFKMRDRLEVKMYCKNSDLSY</sequence>
<dbReference type="EMBL" id="QKWP01001964">
    <property type="protein sequence ID" value="RIB05550.1"/>
    <property type="molecule type" value="Genomic_DNA"/>
</dbReference>
<reference evidence="1 2" key="1">
    <citation type="submission" date="2018-06" db="EMBL/GenBank/DDBJ databases">
        <title>Comparative genomics reveals the genomic features of Rhizophagus irregularis, R. cerebriforme, R. diaphanum and Gigaspora rosea, and their symbiotic lifestyle signature.</title>
        <authorList>
            <person name="Morin E."/>
            <person name="San Clemente H."/>
            <person name="Chen E.C.H."/>
            <person name="De La Providencia I."/>
            <person name="Hainaut M."/>
            <person name="Kuo A."/>
            <person name="Kohler A."/>
            <person name="Murat C."/>
            <person name="Tang N."/>
            <person name="Roy S."/>
            <person name="Loubradou J."/>
            <person name="Henrissat B."/>
            <person name="Grigoriev I.V."/>
            <person name="Corradi N."/>
            <person name="Roux C."/>
            <person name="Martin F.M."/>
        </authorList>
    </citation>
    <scope>NUCLEOTIDE SEQUENCE [LARGE SCALE GENOMIC DNA]</scope>
    <source>
        <strain evidence="1 2">DAOM 194757</strain>
    </source>
</reference>
<proteinExistence type="predicted"/>
<evidence type="ECO:0000313" key="2">
    <source>
        <dbReference type="Proteomes" id="UP000266673"/>
    </source>
</evidence>
<comment type="caution">
    <text evidence="1">The sequence shown here is derived from an EMBL/GenBank/DDBJ whole genome shotgun (WGS) entry which is preliminary data.</text>
</comment>